<proteinExistence type="predicted"/>
<accession>S5R6Y2</accession>
<dbReference type="EMBL" id="KF280350">
    <property type="protein sequence ID" value="AGS09169.1"/>
    <property type="molecule type" value="Genomic_DNA"/>
</dbReference>
<evidence type="ECO:0000313" key="2">
    <source>
        <dbReference type="EMBL" id="AGS09169.1"/>
    </source>
</evidence>
<evidence type="ECO:0000256" key="1">
    <source>
        <dbReference type="SAM" id="MobiDB-lite"/>
    </source>
</evidence>
<protein>
    <submittedName>
        <fullName evidence="2">B2 mating type protein</fullName>
    </submittedName>
</protein>
<feature type="compositionally biased region" description="Low complexity" evidence="1">
    <location>
        <begin position="323"/>
        <end position="357"/>
    </location>
</feature>
<feature type="compositionally biased region" description="Basic and acidic residues" evidence="1">
    <location>
        <begin position="12"/>
        <end position="23"/>
    </location>
</feature>
<feature type="region of interest" description="Disordered" evidence="1">
    <location>
        <begin position="1"/>
        <end position="35"/>
    </location>
</feature>
<reference evidence="2" key="2">
    <citation type="submission" date="2013-06" db="EMBL/GenBank/DDBJ databases">
        <authorList>
            <person name="van Diepen L.T.A."/>
            <person name="Olson A."/>
            <person name="Ihrmark K."/>
            <person name="Stenlid J."/>
            <person name="James T.Y."/>
        </authorList>
    </citation>
    <scope>NUCLEOTIDE SEQUENCE</scope>
    <source>
        <strain evidence="2">UM185</strain>
    </source>
</reference>
<feature type="region of interest" description="Disordered" evidence="1">
    <location>
        <begin position="323"/>
        <end position="367"/>
    </location>
</feature>
<dbReference type="AlphaFoldDB" id="S5R6Y2"/>
<feature type="region of interest" description="Disordered" evidence="1">
    <location>
        <begin position="498"/>
        <end position="522"/>
    </location>
</feature>
<feature type="compositionally biased region" description="Polar residues" evidence="1">
    <location>
        <begin position="358"/>
        <end position="367"/>
    </location>
</feature>
<feature type="compositionally biased region" description="Polar residues" evidence="1">
    <location>
        <begin position="1"/>
        <end position="11"/>
    </location>
</feature>
<feature type="compositionally biased region" description="Low complexity" evidence="1">
    <location>
        <begin position="498"/>
        <end position="516"/>
    </location>
</feature>
<organism evidence="2">
    <name type="scientific">Heterobasidion irregulare</name>
    <dbReference type="NCBI Taxonomy" id="984962"/>
    <lineage>
        <taxon>Eukaryota</taxon>
        <taxon>Fungi</taxon>
        <taxon>Dikarya</taxon>
        <taxon>Basidiomycota</taxon>
        <taxon>Agaricomycotina</taxon>
        <taxon>Agaricomycetes</taxon>
        <taxon>Russulales</taxon>
        <taxon>Bondarzewiaceae</taxon>
        <taxon>Heterobasidion</taxon>
        <taxon>Heterobasidion annosum species complex</taxon>
    </lineage>
</organism>
<name>S5R6Y2_9AGAM</name>
<sequence>MPCPLGSTSYSDRPRRIASESERLQSLSGSRQLAPKRHHSLIAPLPSSAHPFPTPRPLTSDLLALGLQPQIAEYISQIYHQIILSTKETYEIEYRHAEDACLGLILNLGCTLPIQSRLRATYVSRFLATTQSWVEDGLLTVRQCLLGATLKREIVLKVRPCSHIANHSRNSKPEIGRQSVDSKSIRNQVTKYDVEPEEQKQKNKMVNLTPLFQSSNSRVQPERGIFLHQEAPNEAFPTKYHRSSASQDSGVCLKILSRGLRRATRQSSHRKSDVNSLVTAFDRLSTEESSSADETKNSSGSFDIDCQHVQFSATLHSSTSSASSSSLYTFSSPPSTHSPNSSVRRSSVTTSTSPYSSGVHSDPSSSCSLLNANRRKFAALPKKVRMVTSPAIPHPPTIQSEKPRAISHVVESPMSTSSPVLEAERHSPLPVALPLTASGLRRRRKLAALPARGVPGTSVKTIAPPSLVSFAPLSVANVSSLSPPRSRSIVPRTPSLVSLASDESGSSSSSDTLDTPPSTPPPFITKLLSSISPSSLSVNCFPSKLEPNVSAGDIFQFSSTREPKKFEGSLPSERTAFNFSTTIKQEEQSFSFAFG</sequence>
<reference evidence="2" key="1">
    <citation type="journal article" date="2013" name="Mol. Biol. Evol.">
        <title>Extensive trans-specific polymorphism at the mating type locus of the root decay fungus heterobasidion.</title>
        <authorList>
            <person name="van Diepen L.T."/>
            <person name="Olson A."/>
            <person name="Ihrmark K."/>
            <person name="Stenlid J."/>
            <person name="James T.Y."/>
        </authorList>
    </citation>
    <scope>NUCLEOTIDE SEQUENCE</scope>
    <source>
        <strain evidence="2">UM185</strain>
    </source>
</reference>